<dbReference type="GO" id="GO:0000976">
    <property type="term" value="F:transcription cis-regulatory region binding"/>
    <property type="evidence" value="ECO:0007669"/>
    <property type="project" value="TreeGrafter"/>
</dbReference>
<dbReference type="InterPro" id="IPR001647">
    <property type="entry name" value="HTH_TetR"/>
</dbReference>
<evidence type="ECO:0000313" key="8">
    <source>
        <dbReference type="Proteomes" id="UP000553193"/>
    </source>
</evidence>
<comment type="caution">
    <text evidence="7">The sequence shown here is derived from an EMBL/GenBank/DDBJ whole genome shotgun (WGS) entry which is preliminary data.</text>
</comment>
<dbReference type="Pfam" id="PF00440">
    <property type="entry name" value="TetR_N"/>
    <property type="match status" value="1"/>
</dbReference>
<dbReference type="InterPro" id="IPR039536">
    <property type="entry name" value="TetR_C_Proteobacteria"/>
</dbReference>
<organism evidence="7 8">
    <name type="scientific">Roseococcus suduntuyensis</name>
    <dbReference type="NCBI Taxonomy" id="455361"/>
    <lineage>
        <taxon>Bacteria</taxon>
        <taxon>Pseudomonadati</taxon>
        <taxon>Pseudomonadota</taxon>
        <taxon>Alphaproteobacteria</taxon>
        <taxon>Acetobacterales</taxon>
        <taxon>Roseomonadaceae</taxon>
        <taxon>Roseococcus</taxon>
    </lineage>
</organism>
<accession>A0A840AJ24</accession>
<dbReference type="PROSITE" id="PS50977">
    <property type="entry name" value="HTH_TETR_2"/>
    <property type="match status" value="1"/>
</dbReference>
<dbReference type="Pfam" id="PF14246">
    <property type="entry name" value="TetR_C_7"/>
    <property type="match status" value="1"/>
</dbReference>
<keyword evidence="1" id="KW-0805">Transcription regulation</keyword>
<keyword evidence="8" id="KW-1185">Reference proteome</keyword>
<dbReference type="Proteomes" id="UP000553193">
    <property type="component" value="Unassembled WGS sequence"/>
</dbReference>
<evidence type="ECO:0000256" key="5">
    <source>
        <dbReference type="SAM" id="MobiDB-lite"/>
    </source>
</evidence>
<gene>
    <name evidence="7" type="ORF">GGQ83_003512</name>
</gene>
<evidence type="ECO:0000256" key="2">
    <source>
        <dbReference type="ARBA" id="ARBA00023125"/>
    </source>
</evidence>
<evidence type="ECO:0000256" key="4">
    <source>
        <dbReference type="PROSITE-ProRule" id="PRU00335"/>
    </source>
</evidence>
<protein>
    <submittedName>
        <fullName evidence="7">AcrR family transcriptional regulator</fullName>
    </submittedName>
</protein>
<feature type="region of interest" description="Disordered" evidence="5">
    <location>
        <begin position="1"/>
        <end position="27"/>
    </location>
</feature>
<dbReference type="InterPro" id="IPR050109">
    <property type="entry name" value="HTH-type_TetR-like_transc_reg"/>
</dbReference>
<dbReference type="SUPFAM" id="SSF48498">
    <property type="entry name" value="Tetracyclin repressor-like, C-terminal domain"/>
    <property type="match status" value="1"/>
</dbReference>
<evidence type="ECO:0000313" key="7">
    <source>
        <dbReference type="EMBL" id="MBB3900045.1"/>
    </source>
</evidence>
<dbReference type="PANTHER" id="PTHR30055">
    <property type="entry name" value="HTH-TYPE TRANSCRIPTIONAL REGULATOR RUTR"/>
    <property type="match status" value="1"/>
</dbReference>
<dbReference type="AlphaFoldDB" id="A0A840AJ24"/>
<name>A0A840AJ24_9PROT</name>
<dbReference type="RefSeq" id="WP_184386264.1">
    <property type="nucleotide sequence ID" value="NZ_JACIDJ010000007.1"/>
</dbReference>
<sequence length="222" mass="24113">MTEALLACAPPTERRKPGRRPMPEAERRDLVRDAAATVFLRDGYAAASMEEVARLAGMSKRTLYRTFPSKADLFEDTIGSVLAPLRIDSALEEGPELGAALEAILEATGLHLLAQRQTALFRLVIAEGPRCPELAERWHRALVSRGASSLERRLATEMQTARLRLTDARLAARMLYGMALGAAQIRLLLGVAPPPCGVELRAMIKAAVSVFLDGARVSQALD</sequence>
<dbReference type="EMBL" id="JACIDJ010000007">
    <property type="protein sequence ID" value="MBB3900045.1"/>
    <property type="molecule type" value="Genomic_DNA"/>
</dbReference>
<keyword evidence="2 4" id="KW-0238">DNA-binding</keyword>
<dbReference type="Gene3D" id="1.10.357.10">
    <property type="entry name" value="Tetracycline Repressor, domain 2"/>
    <property type="match status" value="1"/>
</dbReference>
<dbReference type="PANTHER" id="PTHR30055:SF223">
    <property type="entry name" value="HTH-TYPE TRANSCRIPTIONAL REGULATOR UIDR"/>
    <property type="match status" value="1"/>
</dbReference>
<dbReference type="GO" id="GO:0003700">
    <property type="term" value="F:DNA-binding transcription factor activity"/>
    <property type="evidence" value="ECO:0007669"/>
    <property type="project" value="TreeGrafter"/>
</dbReference>
<dbReference type="SUPFAM" id="SSF46689">
    <property type="entry name" value="Homeodomain-like"/>
    <property type="match status" value="1"/>
</dbReference>
<keyword evidence="3" id="KW-0804">Transcription</keyword>
<feature type="domain" description="HTH tetR-type" evidence="6">
    <location>
        <begin position="25"/>
        <end position="85"/>
    </location>
</feature>
<dbReference type="InterPro" id="IPR009057">
    <property type="entry name" value="Homeodomain-like_sf"/>
</dbReference>
<evidence type="ECO:0000256" key="1">
    <source>
        <dbReference type="ARBA" id="ARBA00023015"/>
    </source>
</evidence>
<dbReference type="PRINTS" id="PR00455">
    <property type="entry name" value="HTHTETR"/>
</dbReference>
<evidence type="ECO:0000256" key="3">
    <source>
        <dbReference type="ARBA" id="ARBA00023163"/>
    </source>
</evidence>
<dbReference type="FunFam" id="1.10.10.60:FF:000141">
    <property type="entry name" value="TetR family transcriptional regulator"/>
    <property type="match status" value="1"/>
</dbReference>
<feature type="DNA-binding region" description="H-T-H motif" evidence="4">
    <location>
        <begin position="48"/>
        <end position="67"/>
    </location>
</feature>
<reference evidence="7 8" key="1">
    <citation type="submission" date="2020-08" db="EMBL/GenBank/DDBJ databases">
        <title>Genomic Encyclopedia of Type Strains, Phase IV (KMG-IV): sequencing the most valuable type-strain genomes for metagenomic binning, comparative biology and taxonomic classification.</title>
        <authorList>
            <person name="Goeker M."/>
        </authorList>
    </citation>
    <scope>NUCLEOTIDE SEQUENCE [LARGE SCALE GENOMIC DNA]</scope>
    <source>
        <strain evidence="7 8">DSM 19979</strain>
    </source>
</reference>
<proteinExistence type="predicted"/>
<evidence type="ECO:0000259" key="6">
    <source>
        <dbReference type="PROSITE" id="PS50977"/>
    </source>
</evidence>
<dbReference type="InterPro" id="IPR036271">
    <property type="entry name" value="Tet_transcr_reg_TetR-rel_C_sf"/>
</dbReference>